<dbReference type="PRINTS" id="PR00081">
    <property type="entry name" value="GDHRDH"/>
</dbReference>
<proteinExistence type="inferred from homology"/>
<dbReference type="InterPro" id="IPR051911">
    <property type="entry name" value="SDR_oxidoreductase"/>
</dbReference>
<sequence>MKTYLITGASGGLGLHLTQTILANGHRVIATSRKADAFAQLCEQYPNTLQTEVLDILNINDLKALANKHQNIDVLINNAGGAVIGAMEEHTDADINQQLALNLLAPIHLSRAFLPQMRARKSGKIVFVTSIGGRMAFAGGSLYHTAKFGLEGFAETLAQEVAEFGIQTLIVEPGSIKSEFLNNIKWTNKLPEYQGSTVDKLGEYIANSEEHISGDPALMAKAIYELTTQDNPPLRTALGVDAFNGLQTAYQSHLDTLNAQKDLALSVAIAGKTGFTG</sequence>
<dbReference type="PRINTS" id="PR00080">
    <property type="entry name" value="SDRFAMILY"/>
</dbReference>
<dbReference type="PANTHER" id="PTHR43976">
    <property type="entry name" value="SHORT CHAIN DEHYDROGENASE"/>
    <property type="match status" value="1"/>
</dbReference>
<dbReference type="PANTHER" id="PTHR43976:SF16">
    <property type="entry name" value="SHORT-CHAIN DEHYDROGENASE_REDUCTASE FAMILY PROTEIN"/>
    <property type="match status" value="1"/>
</dbReference>
<evidence type="ECO:0000256" key="1">
    <source>
        <dbReference type="ARBA" id="ARBA00006484"/>
    </source>
</evidence>
<evidence type="ECO:0000313" key="4">
    <source>
        <dbReference type="EMBL" id="EXI62809.1"/>
    </source>
</evidence>
<dbReference type="GO" id="GO:0016491">
    <property type="term" value="F:oxidoreductase activity"/>
    <property type="evidence" value="ECO:0007669"/>
    <property type="project" value="UniProtKB-KW"/>
</dbReference>
<dbReference type="SUPFAM" id="SSF51735">
    <property type="entry name" value="NAD(P)-binding Rossmann-fold domains"/>
    <property type="match status" value="1"/>
</dbReference>
<comment type="caution">
    <text evidence="4">The sequence shown here is derived from an EMBL/GenBank/DDBJ whole genome shotgun (WGS) entry which is preliminary data.</text>
</comment>
<reference evidence="4 5" key="1">
    <citation type="journal article" date="2014" name="Genome Announc.">
        <title>Genome Sequence of a Presumptive Mannheimia haemolytica Strain with an A1/A6-Cross-Reactive Serotype from a White-Tailed Deer (Odocoileus virginianus).</title>
        <authorList>
            <person name="Lawrence P.K."/>
            <person name="Bey R.F."/>
            <person name="Wiener B."/>
            <person name="Kittichotirat W."/>
            <person name="Bumgarner R.E."/>
        </authorList>
    </citation>
    <scope>NUCLEOTIDE SEQUENCE [LARGE SCALE GENOMIC DNA]</scope>
    <source>
        <strain evidence="4 5">PKL10</strain>
    </source>
</reference>
<accession>A0A011P8U5</accession>
<dbReference type="Gene3D" id="3.40.50.720">
    <property type="entry name" value="NAD(P)-binding Rossmann-like Domain"/>
    <property type="match status" value="1"/>
</dbReference>
<dbReference type="Proteomes" id="UP000054123">
    <property type="component" value="Unassembled WGS sequence"/>
</dbReference>
<organism evidence="4 5">
    <name type="scientific">Mannheimia granulomatis</name>
    <dbReference type="NCBI Taxonomy" id="85402"/>
    <lineage>
        <taxon>Bacteria</taxon>
        <taxon>Pseudomonadati</taxon>
        <taxon>Pseudomonadota</taxon>
        <taxon>Gammaproteobacteria</taxon>
        <taxon>Pasteurellales</taxon>
        <taxon>Pasteurellaceae</taxon>
        <taxon>Mannheimia</taxon>
    </lineage>
</organism>
<evidence type="ECO:0000313" key="5">
    <source>
        <dbReference type="Proteomes" id="UP000054123"/>
    </source>
</evidence>
<dbReference type="PATRIC" id="fig|1450449.3.peg.659"/>
<evidence type="ECO:0000256" key="3">
    <source>
        <dbReference type="RuleBase" id="RU000363"/>
    </source>
</evidence>
<dbReference type="Pfam" id="PF00106">
    <property type="entry name" value="adh_short"/>
    <property type="match status" value="1"/>
</dbReference>
<dbReference type="InterPro" id="IPR002347">
    <property type="entry name" value="SDR_fam"/>
</dbReference>
<name>A0A011P8U5_9PAST</name>
<evidence type="ECO:0000256" key="2">
    <source>
        <dbReference type="ARBA" id="ARBA00023002"/>
    </source>
</evidence>
<keyword evidence="2" id="KW-0560">Oxidoreductase</keyword>
<dbReference type="AlphaFoldDB" id="A0A011P8U5"/>
<comment type="similarity">
    <text evidence="1 3">Belongs to the short-chain dehydrogenases/reductases (SDR) family.</text>
</comment>
<dbReference type="InterPro" id="IPR036291">
    <property type="entry name" value="NAD(P)-bd_dom_sf"/>
</dbReference>
<gene>
    <name evidence="4" type="ORF">AK33_03435</name>
</gene>
<dbReference type="RefSeq" id="WP_042801928.1">
    <property type="nucleotide sequence ID" value="NZ_AVSP01000006.1"/>
</dbReference>
<keyword evidence="5" id="KW-1185">Reference proteome</keyword>
<protein>
    <submittedName>
        <fullName evidence="4">Short-chain dehydrogenase</fullName>
    </submittedName>
</protein>
<dbReference type="OrthoDB" id="9775296at2"/>
<dbReference type="CDD" id="cd05374">
    <property type="entry name" value="17beta-HSD-like_SDR_c"/>
    <property type="match status" value="1"/>
</dbReference>
<dbReference type="EMBL" id="JANJ01000002">
    <property type="protein sequence ID" value="EXI62809.1"/>
    <property type="molecule type" value="Genomic_DNA"/>
</dbReference>